<name>A0A9Q1BLB3_HOLLE</name>
<comment type="caution">
    <text evidence="1">The sequence shown here is derived from an EMBL/GenBank/DDBJ whole genome shotgun (WGS) entry which is preliminary data.</text>
</comment>
<evidence type="ECO:0000313" key="2">
    <source>
        <dbReference type="Proteomes" id="UP001152320"/>
    </source>
</evidence>
<organism evidence="1 2">
    <name type="scientific">Holothuria leucospilota</name>
    <name type="common">Black long sea cucumber</name>
    <name type="synonym">Mertensiothuria leucospilota</name>
    <dbReference type="NCBI Taxonomy" id="206669"/>
    <lineage>
        <taxon>Eukaryota</taxon>
        <taxon>Metazoa</taxon>
        <taxon>Echinodermata</taxon>
        <taxon>Eleutherozoa</taxon>
        <taxon>Echinozoa</taxon>
        <taxon>Holothuroidea</taxon>
        <taxon>Aspidochirotacea</taxon>
        <taxon>Aspidochirotida</taxon>
        <taxon>Holothuriidae</taxon>
        <taxon>Holothuria</taxon>
    </lineage>
</organism>
<protein>
    <submittedName>
        <fullName evidence="1">Uncharacterized protein</fullName>
    </submittedName>
</protein>
<proteinExistence type="predicted"/>
<dbReference type="EMBL" id="JAIZAY010000015">
    <property type="protein sequence ID" value="KAJ8028720.1"/>
    <property type="molecule type" value="Genomic_DNA"/>
</dbReference>
<evidence type="ECO:0000313" key="1">
    <source>
        <dbReference type="EMBL" id="KAJ8028720.1"/>
    </source>
</evidence>
<keyword evidence="2" id="KW-1185">Reference proteome</keyword>
<gene>
    <name evidence="1" type="ORF">HOLleu_31037</name>
</gene>
<accession>A0A9Q1BLB3</accession>
<dbReference type="AlphaFoldDB" id="A0A9Q1BLB3"/>
<dbReference type="Proteomes" id="UP001152320">
    <property type="component" value="Chromosome 15"/>
</dbReference>
<sequence>MIVIRCGDFFSTVGGGRGGLTSFKKIYCVKNKVNRGISLKVCGGNPSTPISLPLIVIISWIYRAHISILHNAQGPFIQIIPYLYIQRFISGPQGPYNSKRTVQH</sequence>
<reference evidence="1" key="1">
    <citation type="submission" date="2021-10" db="EMBL/GenBank/DDBJ databases">
        <title>Tropical sea cucumber genome reveals ecological adaptation and Cuvierian tubules defense mechanism.</title>
        <authorList>
            <person name="Chen T."/>
        </authorList>
    </citation>
    <scope>NUCLEOTIDE SEQUENCE</scope>
    <source>
        <strain evidence="1">Nanhai2018</strain>
        <tissue evidence="1">Muscle</tissue>
    </source>
</reference>